<accession>A0A9W9DVS7</accession>
<organism evidence="2 3">
    <name type="scientific">Lentinula lateritia</name>
    <dbReference type="NCBI Taxonomy" id="40482"/>
    <lineage>
        <taxon>Eukaryota</taxon>
        <taxon>Fungi</taxon>
        <taxon>Dikarya</taxon>
        <taxon>Basidiomycota</taxon>
        <taxon>Agaricomycotina</taxon>
        <taxon>Agaricomycetes</taxon>
        <taxon>Agaricomycetidae</taxon>
        <taxon>Agaricales</taxon>
        <taxon>Marasmiineae</taxon>
        <taxon>Omphalotaceae</taxon>
        <taxon>Lentinula</taxon>
    </lineage>
</organism>
<comment type="caution">
    <text evidence="2">The sequence shown here is derived from an EMBL/GenBank/DDBJ whole genome shotgun (WGS) entry which is preliminary data.</text>
</comment>
<feature type="chain" id="PRO_5040892676" evidence="1">
    <location>
        <begin position="20"/>
        <end position="258"/>
    </location>
</feature>
<sequence length="258" mass="27729">MFLLLVLISVLIAAQTVQTAFIPVSRSSSSSFSGNSSEITLSQLDAIINGTTCPLKGSQFLDECRTAAQALPFVNKGFADYNITTVGEKAALLSLMSFESGGFQFNINHFPGNPGQGTRNLMEFPSVYQYALSTPFLSKQTLALIPNIKHNKSTCNISLSSLSNNLPDKTKNVIRAVVLGDGLSFASAMWFYTQSGATQIGQPGPGCLKLPGMVQGLQAQTEAGWENYITDCVGTTVTYERRKSYLTTLQILNGADAQ</sequence>
<keyword evidence="1" id="KW-0732">Signal</keyword>
<evidence type="ECO:0000256" key="1">
    <source>
        <dbReference type="SAM" id="SignalP"/>
    </source>
</evidence>
<proteinExistence type="predicted"/>
<protein>
    <submittedName>
        <fullName evidence="2">Uncharacterized protein</fullName>
    </submittedName>
</protein>
<name>A0A9W9DVS7_9AGAR</name>
<dbReference type="EMBL" id="JANVFS010000008">
    <property type="protein sequence ID" value="KAJ4488869.1"/>
    <property type="molecule type" value="Genomic_DNA"/>
</dbReference>
<evidence type="ECO:0000313" key="2">
    <source>
        <dbReference type="EMBL" id="KAJ4488869.1"/>
    </source>
</evidence>
<gene>
    <name evidence="2" type="ORF">C8J55DRAFT_423313</name>
</gene>
<evidence type="ECO:0000313" key="3">
    <source>
        <dbReference type="Proteomes" id="UP001150238"/>
    </source>
</evidence>
<feature type="signal peptide" evidence="1">
    <location>
        <begin position="1"/>
        <end position="19"/>
    </location>
</feature>
<dbReference type="AlphaFoldDB" id="A0A9W9DVS7"/>
<reference evidence="2" key="1">
    <citation type="submission" date="2022-08" db="EMBL/GenBank/DDBJ databases">
        <authorList>
            <consortium name="DOE Joint Genome Institute"/>
            <person name="Min B."/>
            <person name="Riley R."/>
            <person name="Sierra-Patev S."/>
            <person name="Naranjo-Ortiz M."/>
            <person name="Looney B."/>
            <person name="Konkel Z."/>
            <person name="Slot J.C."/>
            <person name="Sakamoto Y."/>
            <person name="Steenwyk J.L."/>
            <person name="Rokas A."/>
            <person name="Carro J."/>
            <person name="Camarero S."/>
            <person name="Ferreira P."/>
            <person name="Molpeceres G."/>
            <person name="Ruiz-Duenas F.J."/>
            <person name="Serrano A."/>
            <person name="Henrissat B."/>
            <person name="Drula E."/>
            <person name="Hughes K.W."/>
            <person name="Mata J.L."/>
            <person name="Ishikawa N.K."/>
            <person name="Vargas-Isla R."/>
            <person name="Ushijima S."/>
            <person name="Smith C.A."/>
            <person name="Ahrendt S."/>
            <person name="Andreopoulos W."/>
            <person name="He G."/>
            <person name="Labutti K."/>
            <person name="Lipzen A."/>
            <person name="Ng V."/>
            <person name="Sandor L."/>
            <person name="Barry K."/>
            <person name="Martinez A.T."/>
            <person name="Xiao Y."/>
            <person name="Gibbons J.G."/>
            <person name="Terashima K."/>
            <person name="Hibbett D.S."/>
            <person name="Grigoriev I.V."/>
        </authorList>
    </citation>
    <scope>NUCLEOTIDE SEQUENCE</scope>
    <source>
        <strain evidence="2">Sp2 HRB7682 ss15</strain>
    </source>
</reference>
<dbReference type="Proteomes" id="UP001150238">
    <property type="component" value="Unassembled WGS sequence"/>
</dbReference>
<reference evidence="2" key="2">
    <citation type="journal article" date="2023" name="Proc. Natl. Acad. Sci. U.S.A.">
        <title>A global phylogenomic analysis of the shiitake genus Lentinula.</title>
        <authorList>
            <person name="Sierra-Patev S."/>
            <person name="Min B."/>
            <person name="Naranjo-Ortiz M."/>
            <person name="Looney B."/>
            <person name="Konkel Z."/>
            <person name="Slot J.C."/>
            <person name="Sakamoto Y."/>
            <person name="Steenwyk J.L."/>
            <person name="Rokas A."/>
            <person name="Carro J."/>
            <person name="Camarero S."/>
            <person name="Ferreira P."/>
            <person name="Molpeceres G."/>
            <person name="Ruiz-Duenas F.J."/>
            <person name="Serrano A."/>
            <person name="Henrissat B."/>
            <person name="Drula E."/>
            <person name="Hughes K.W."/>
            <person name="Mata J.L."/>
            <person name="Ishikawa N.K."/>
            <person name="Vargas-Isla R."/>
            <person name="Ushijima S."/>
            <person name="Smith C.A."/>
            <person name="Donoghue J."/>
            <person name="Ahrendt S."/>
            <person name="Andreopoulos W."/>
            <person name="He G."/>
            <person name="LaButti K."/>
            <person name="Lipzen A."/>
            <person name="Ng V."/>
            <person name="Riley R."/>
            <person name="Sandor L."/>
            <person name="Barry K."/>
            <person name="Martinez A.T."/>
            <person name="Xiao Y."/>
            <person name="Gibbons J.G."/>
            <person name="Terashima K."/>
            <person name="Grigoriev I.V."/>
            <person name="Hibbett D."/>
        </authorList>
    </citation>
    <scope>NUCLEOTIDE SEQUENCE</scope>
    <source>
        <strain evidence="2">Sp2 HRB7682 ss15</strain>
    </source>
</reference>